<dbReference type="Gene3D" id="1.20.140.10">
    <property type="entry name" value="Butyryl-CoA Dehydrogenase, subunit A, domain 3"/>
    <property type="match status" value="1"/>
</dbReference>
<feature type="domain" description="Acyl-CoA oxidase/dehydrogenase middle" evidence="12">
    <location>
        <begin position="163"/>
        <end position="271"/>
    </location>
</feature>
<gene>
    <name evidence="15" type="ORF">CVT23_06480</name>
</gene>
<dbReference type="Gene3D" id="2.40.110.10">
    <property type="entry name" value="Butyryl-CoA Dehydrogenase, subunit A, domain 2"/>
    <property type="match status" value="1"/>
</dbReference>
<accession>A0A2M9G4E1</accession>
<organism evidence="15 16">
    <name type="scientific">Minwuia thermotolerans</name>
    <dbReference type="NCBI Taxonomy" id="2056226"/>
    <lineage>
        <taxon>Bacteria</taxon>
        <taxon>Pseudomonadati</taxon>
        <taxon>Pseudomonadota</taxon>
        <taxon>Alphaproteobacteria</taxon>
        <taxon>Minwuiales</taxon>
        <taxon>Minwuiaceae</taxon>
        <taxon>Minwuia</taxon>
    </lineage>
</organism>
<dbReference type="InterPro" id="IPR052166">
    <property type="entry name" value="Diverse_Acyl-CoA_DH"/>
</dbReference>
<reference evidence="15 16" key="1">
    <citation type="submission" date="2017-11" db="EMBL/GenBank/DDBJ databases">
        <title>Draft genome sequence of Rhizobiales bacterium SY3-13.</title>
        <authorList>
            <person name="Sun C."/>
        </authorList>
    </citation>
    <scope>NUCLEOTIDE SEQUENCE [LARGE SCALE GENOMIC DNA]</scope>
    <source>
        <strain evidence="15 16">SY3-13</strain>
    </source>
</reference>
<dbReference type="InterPro" id="IPR025878">
    <property type="entry name" value="Acyl-CoA_dh-like_C_dom"/>
</dbReference>
<proteinExistence type="inferred from homology"/>
<comment type="function">
    <text evidence="7">Involved in the assimilation of dimethylsulphoniopropionate (DMSP), an important compound in the fixation of carbon in marine phytoplankton, by mediating the conversion of 3-(methylthio)propanoyl-CoA (MMPA-CoA) to 3-(methylthio)acryloyl-CoA (MTA-CoA).</text>
</comment>
<name>A0A2M9G4E1_9PROT</name>
<evidence type="ECO:0000256" key="9">
    <source>
        <dbReference type="ARBA" id="ARBA00069043"/>
    </source>
</evidence>
<dbReference type="Proteomes" id="UP000229498">
    <property type="component" value="Unassembled WGS sequence"/>
</dbReference>
<dbReference type="InterPro" id="IPR009075">
    <property type="entry name" value="AcylCo_DH/oxidase_C"/>
</dbReference>
<comment type="similarity">
    <text evidence="2 10">Belongs to the acyl-CoA dehydrogenase family.</text>
</comment>
<dbReference type="Pfam" id="PF12806">
    <property type="entry name" value="Acyl-CoA_dh_C"/>
    <property type="match status" value="1"/>
</dbReference>
<comment type="catalytic activity">
    <reaction evidence="6">
        <text>3-(methylsulfanyl)propanoyl-CoA + oxidized [electron-transfer flavoprotein] + H(+) = 3-(methylsulfanyl)acryloyl-CoA + reduced [electron-transfer flavoprotein]</text>
        <dbReference type="Rhea" id="RHEA:52612"/>
        <dbReference type="Rhea" id="RHEA-COMP:10685"/>
        <dbReference type="Rhea" id="RHEA-COMP:10686"/>
        <dbReference type="ChEBI" id="CHEBI:15378"/>
        <dbReference type="ChEBI" id="CHEBI:57692"/>
        <dbReference type="ChEBI" id="CHEBI:58307"/>
        <dbReference type="ChEBI" id="CHEBI:82815"/>
        <dbReference type="ChEBI" id="CHEBI:84994"/>
        <dbReference type="EC" id="1.3.99.41"/>
    </reaction>
    <physiologicalReaction direction="left-to-right" evidence="6">
        <dbReference type="Rhea" id="RHEA:52613"/>
    </physiologicalReaction>
</comment>
<dbReference type="SUPFAM" id="SSF47203">
    <property type="entry name" value="Acyl-CoA dehydrogenase C-terminal domain-like"/>
    <property type="match status" value="1"/>
</dbReference>
<evidence type="ECO:0000259" key="11">
    <source>
        <dbReference type="Pfam" id="PF00441"/>
    </source>
</evidence>
<dbReference type="Pfam" id="PF00441">
    <property type="entry name" value="Acyl-CoA_dh_1"/>
    <property type="match status" value="1"/>
</dbReference>
<dbReference type="Pfam" id="PF02771">
    <property type="entry name" value="Acyl-CoA_dh_N"/>
    <property type="match status" value="1"/>
</dbReference>
<keyword evidence="4 10" id="KW-0274">FAD</keyword>
<dbReference type="PANTHER" id="PTHR42803:SF1">
    <property type="entry name" value="BROAD-SPECIFICITY LINEAR ACYL-COA DEHYDROGENASE FADE5"/>
    <property type="match status" value="1"/>
</dbReference>
<dbReference type="GO" id="GO:0050660">
    <property type="term" value="F:flavin adenine dinucleotide binding"/>
    <property type="evidence" value="ECO:0007669"/>
    <property type="project" value="InterPro"/>
</dbReference>
<dbReference type="InterPro" id="IPR046373">
    <property type="entry name" value="Acyl-CoA_Oxase/DH_mid-dom_sf"/>
</dbReference>
<dbReference type="Pfam" id="PF02770">
    <property type="entry name" value="Acyl-CoA_dh_M"/>
    <property type="match status" value="1"/>
</dbReference>
<dbReference type="InterPro" id="IPR009100">
    <property type="entry name" value="AcylCoA_DH/oxidase_NM_dom_sf"/>
</dbReference>
<dbReference type="InterPro" id="IPR006091">
    <property type="entry name" value="Acyl-CoA_Oxase/DH_mid-dom"/>
</dbReference>
<dbReference type="OrthoDB" id="9807883at2"/>
<comment type="caution">
    <text evidence="15">The sequence shown here is derived from an EMBL/GenBank/DDBJ whole genome shotgun (WGS) entry which is preliminary data.</text>
</comment>
<dbReference type="InterPro" id="IPR037069">
    <property type="entry name" value="AcylCoA_DH/ox_N_sf"/>
</dbReference>
<dbReference type="FunFam" id="2.40.110.10:FF:000031">
    <property type="entry name" value="Acyl-CoA dehydrogenase, putative"/>
    <property type="match status" value="1"/>
</dbReference>
<evidence type="ECO:0000256" key="1">
    <source>
        <dbReference type="ARBA" id="ARBA00001974"/>
    </source>
</evidence>
<dbReference type="InterPro" id="IPR013786">
    <property type="entry name" value="AcylCoA_DH/ox_N"/>
</dbReference>
<evidence type="ECO:0000256" key="5">
    <source>
        <dbReference type="ARBA" id="ARBA00023002"/>
    </source>
</evidence>
<dbReference type="EC" id="1.3.99.41" evidence="8"/>
<feature type="domain" description="Acetyl-CoA dehydrogenase-like C-terminal" evidence="14">
    <location>
        <begin position="467"/>
        <end position="593"/>
    </location>
</feature>
<evidence type="ECO:0000256" key="7">
    <source>
        <dbReference type="ARBA" id="ARBA00058683"/>
    </source>
</evidence>
<evidence type="ECO:0000256" key="3">
    <source>
        <dbReference type="ARBA" id="ARBA00022630"/>
    </source>
</evidence>
<evidence type="ECO:0000256" key="4">
    <source>
        <dbReference type="ARBA" id="ARBA00022827"/>
    </source>
</evidence>
<evidence type="ECO:0000313" key="16">
    <source>
        <dbReference type="Proteomes" id="UP000229498"/>
    </source>
</evidence>
<feature type="domain" description="Acyl-CoA dehydrogenase/oxidase N-terminal" evidence="13">
    <location>
        <begin position="40"/>
        <end position="158"/>
    </location>
</feature>
<dbReference type="InterPro" id="IPR036250">
    <property type="entry name" value="AcylCo_DH-like_C"/>
</dbReference>
<evidence type="ECO:0000256" key="6">
    <source>
        <dbReference type="ARBA" id="ARBA00051388"/>
    </source>
</evidence>
<dbReference type="RefSeq" id="WP_109792685.1">
    <property type="nucleotide sequence ID" value="NZ_PHIG01000025.1"/>
</dbReference>
<dbReference type="GO" id="GO:0016627">
    <property type="term" value="F:oxidoreductase activity, acting on the CH-CH group of donors"/>
    <property type="evidence" value="ECO:0007669"/>
    <property type="project" value="InterPro"/>
</dbReference>
<feature type="domain" description="Acyl-CoA dehydrogenase/oxidase C-terminal" evidence="11">
    <location>
        <begin position="283"/>
        <end position="451"/>
    </location>
</feature>
<dbReference type="EMBL" id="PHIG01000025">
    <property type="protein sequence ID" value="PJK30585.1"/>
    <property type="molecule type" value="Genomic_DNA"/>
</dbReference>
<evidence type="ECO:0000256" key="2">
    <source>
        <dbReference type="ARBA" id="ARBA00009347"/>
    </source>
</evidence>
<evidence type="ECO:0000256" key="8">
    <source>
        <dbReference type="ARBA" id="ARBA00066694"/>
    </source>
</evidence>
<dbReference type="Gene3D" id="1.10.540.10">
    <property type="entry name" value="Acyl-CoA dehydrogenase/oxidase, N-terminal domain"/>
    <property type="match status" value="1"/>
</dbReference>
<evidence type="ECO:0000256" key="10">
    <source>
        <dbReference type="RuleBase" id="RU362125"/>
    </source>
</evidence>
<comment type="cofactor">
    <cofactor evidence="1 10">
        <name>FAD</name>
        <dbReference type="ChEBI" id="CHEBI:57692"/>
    </cofactor>
</comment>
<keyword evidence="5 10" id="KW-0560">Oxidoreductase</keyword>
<dbReference type="FunFam" id="1.10.540.10:FF:000080">
    <property type="entry name" value="Probable acyl-coA dehydrogenase"/>
    <property type="match status" value="1"/>
</dbReference>
<evidence type="ECO:0000259" key="12">
    <source>
        <dbReference type="Pfam" id="PF02770"/>
    </source>
</evidence>
<evidence type="ECO:0000259" key="14">
    <source>
        <dbReference type="Pfam" id="PF12806"/>
    </source>
</evidence>
<sequence length="600" mass="65081">MATYQAPVNDFKFLLHEFIDLQRYANLPGFADATPDLVDAILEEGAKFFENEIQPLNQIGDRQGCTRHDDGSVTTPEGFKEAYKAYVEAGWGGLTADPEFGGQGLPHVLGFAVSEMASSANMAFSMYPGLTHGAYEALRHWGSDEQKQTYLPKLVSGQWTGTMNLTEPHCGTDLGMMRTKAEPQDDGSFAITGQKIFISAGEHDMSENIIHLVLAKIPGGPEGIKGVSLFLVPKFIPDENGDPGTRNGVVCGSIEEKMGIHGNATCVLNYDGATGWLIGEPHKGMRAMFTMMNAARLGVGIQGLSQASVAYQNAVSYAIDRIQGRSLTGAKAKDKPADPIIVHPDIRRMLMKQKAFVEGARALALWTGLMIDFAEKHPDPEEKAKADDFAAFITPVVKAYLTDMGFECAVDAMQVYGGHGYIQEWGMEQFVRDARIAQIYEGANGIQALDLVGRKLPEGMGRLMRRFFHPVDAFIQDNAGDAALQHYVMPLAKAFARLQSATADLGPKMMANPDEAGAASTDYLRCVALVAIGFMWAQIAKKAQEKLNAGEGDAQFYKSKLATARFFMDRMLPDVHAHAAKAGAGAATLMALDEEAFAAF</sequence>
<keyword evidence="3 10" id="KW-0285">Flavoprotein</keyword>
<evidence type="ECO:0000313" key="15">
    <source>
        <dbReference type="EMBL" id="PJK30585.1"/>
    </source>
</evidence>
<dbReference type="PANTHER" id="PTHR42803">
    <property type="entry name" value="ACYL-COA DEHYDROGENASE"/>
    <property type="match status" value="1"/>
</dbReference>
<protein>
    <recommendedName>
        <fullName evidence="9">3-methylmercaptopropionyl-CoA dehydrogenase</fullName>
        <ecNumber evidence="8">1.3.99.41</ecNumber>
    </recommendedName>
</protein>
<evidence type="ECO:0000259" key="13">
    <source>
        <dbReference type="Pfam" id="PF02771"/>
    </source>
</evidence>
<dbReference type="AlphaFoldDB" id="A0A2M9G4E1"/>
<dbReference type="SUPFAM" id="SSF56645">
    <property type="entry name" value="Acyl-CoA dehydrogenase NM domain-like"/>
    <property type="match status" value="1"/>
</dbReference>
<keyword evidence="16" id="KW-1185">Reference proteome</keyword>